<dbReference type="SMART" id="SM00267">
    <property type="entry name" value="GGDEF"/>
    <property type="match status" value="1"/>
</dbReference>
<dbReference type="Gene3D" id="3.30.450.20">
    <property type="entry name" value="PAS domain"/>
    <property type="match status" value="1"/>
</dbReference>
<evidence type="ECO:0000256" key="1">
    <source>
        <dbReference type="ARBA" id="ARBA00001946"/>
    </source>
</evidence>
<dbReference type="PANTHER" id="PTHR44757">
    <property type="entry name" value="DIGUANYLATE CYCLASE DGCP"/>
    <property type="match status" value="1"/>
</dbReference>
<organism evidence="6 7">
    <name type="scientific">Acidihalobacter yilgarnensis</name>
    <dbReference type="NCBI Taxonomy" id="2819280"/>
    <lineage>
        <taxon>Bacteria</taxon>
        <taxon>Pseudomonadati</taxon>
        <taxon>Pseudomonadota</taxon>
        <taxon>Gammaproteobacteria</taxon>
        <taxon>Chromatiales</taxon>
        <taxon>Ectothiorhodospiraceae</taxon>
        <taxon>Acidihalobacter</taxon>
    </lineage>
</organism>
<dbReference type="Pfam" id="PF13426">
    <property type="entry name" value="PAS_9"/>
    <property type="match status" value="1"/>
</dbReference>
<dbReference type="AlphaFoldDB" id="A0A1D8ITA5"/>
<dbReference type="InterPro" id="IPR035919">
    <property type="entry name" value="EAL_sf"/>
</dbReference>
<dbReference type="PROSITE" id="PS50113">
    <property type="entry name" value="PAC"/>
    <property type="match status" value="2"/>
</dbReference>
<dbReference type="Proteomes" id="UP000095401">
    <property type="component" value="Chromosome"/>
</dbReference>
<dbReference type="FunFam" id="3.30.70.270:FF:000001">
    <property type="entry name" value="Diguanylate cyclase domain protein"/>
    <property type="match status" value="1"/>
</dbReference>
<comment type="cofactor">
    <cofactor evidence="1">
        <name>Mg(2+)</name>
        <dbReference type="ChEBI" id="CHEBI:18420"/>
    </cofactor>
</comment>
<evidence type="ECO:0000259" key="3">
    <source>
        <dbReference type="PROSITE" id="PS50113"/>
    </source>
</evidence>
<dbReference type="SMART" id="SM00086">
    <property type="entry name" value="PAC"/>
    <property type="match status" value="1"/>
</dbReference>
<dbReference type="Gene3D" id="3.30.450.40">
    <property type="match status" value="1"/>
</dbReference>
<dbReference type="SMART" id="SM00052">
    <property type="entry name" value="EAL"/>
    <property type="match status" value="1"/>
</dbReference>
<dbReference type="InterPro" id="IPR003018">
    <property type="entry name" value="GAF"/>
</dbReference>
<dbReference type="InterPro" id="IPR000014">
    <property type="entry name" value="PAS"/>
</dbReference>
<dbReference type="InterPro" id="IPR029787">
    <property type="entry name" value="Nucleotide_cyclase"/>
</dbReference>
<dbReference type="SUPFAM" id="SSF141868">
    <property type="entry name" value="EAL domain-like"/>
    <property type="match status" value="1"/>
</dbReference>
<evidence type="ECO:0000313" key="6">
    <source>
        <dbReference type="EMBL" id="AOU99564.1"/>
    </source>
</evidence>
<dbReference type="SUPFAM" id="SSF55073">
    <property type="entry name" value="Nucleotide cyclase"/>
    <property type="match status" value="1"/>
</dbReference>
<dbReference type="InterPro" id="IPR000700">
    <property type="entry name" value="PAS-assoc_C"/>
</dbReference>
<sequence length="745" mass="82948">MRNDDGSLAYVVSLVEDISSRKQAEARDRLREQALERVAKGIPLSELMPAFIRDVESSNPGMMCSILLLDERGETLHTGAAPSLPGFYNGAVNGLRIGPGIGSCGAAAHSGKRVVVENIATHPNWSGAFRELAERAGLAACWSEPIRAAGGGVLGTFAIYHHHPCAPGTHEIAIIESAANLMGIAIERRRAEDERHLASLIYRSSSEAMLVTDADNRIIAINPAFTKVSGYELSEILGKNPRILRSGRHDPEFYRLMWQAIAREGLWQGELWNRRKNGEIFPSWLTINTIRDETGEVLRYVALGSDITDKVRSDELIWRQANFDFLTELPNRYMFHDRLEQEIRKAHREGSLLALLFIDLDRFKEVNDTLGHPIGDLLLIEAAERIGACVRESDTVARLGGDEFTVILTQLADTRDAERIAQHIIAAVSVPFTFGSDSAYITASVGITLYPDDSTDLEQLLRNADQAMYAAKNAGRNRLSYFTQALQESAQHRLRLINDLRTALPSRQLALHFQPIIELTSRRIIKAEALLRWQHPEQGTISPAEFIPLAEETGLIIEIGDWVFREAAYWASRWTQNTDSDLQISVNMSPLQFQSEALVIDDWLTHLCALGVAESHLSIEITEGLLLNAHPEVTDKLLGFRDAGIQVAIDDFGTGYSALSYLKRFDIDYLKIDQSFIRNLETEPNDLALSEAIVIMAHKLGLKVIAEGVETEGQCRLLMDIGCDYGQGYLFSKPLPAADFERLLQ</sequence>
<dbReference type="PIRSF" id="PIRSF005925">
    <property type="entry name" value="Dos"/>
    <property type="match status" value="1"/>
</dbReference>
<protein>
    <recommendedName>
        <fullName evidence="8">Diguanylate cyclase</fullName>
    </recommendedName>
</protein>
<feature type="domain" description="PAC" evidence="3">
    <location>
        <begin position="267"/>
        <end position="319"/>
    </location>
</feature>
<evidence type="ECO:0000259" key="2">
    <source>
        <dbReference type="PROSITE" id="PS50112"/>
    </source>
</evidence>
<dbReference type="SMART" id="SM00091">
    <property type="entry name" value="PAS"/>
    <property type="match status" value="1"/>
</dbReference>
<dbReference type="CDD" id="cd01949">
    <property type="entry name" value="GGDEF"/>
    <property type="match status" value="1"/>
</dbReference>
<dbReference type="SUPFAM" id="SSF55781">
    <property type="entry name" value="GAF domain-like"/>
    <property type="match status" value="1"/>
</dbReference>
<dbReference type="Pfam" id="PF00563">
    <property type="entry name" value="EAL"/>
    <property type="match status" value="1"/>
</dbReference>
<keyword evidence="7" id="KW-1185">Reference proteome</keyword>
<dbReference type="InterPro" id="IPR012226">
    <property type="entry name" value="Diguanyl_cyclase/Pdiesterase"/>
</dbReference>
<evidence type="ECO:0000313" key="7">
    <source>
        <dbReference type="Proteomes" id="UP000095401"/>
    </source>
</evidence>
<dbReference type="InterPro" id="IPR052155">
    <property type="entry name" value="Biofilm_reg_signaling"/>
</dbReference>
<dbReference type="PROSITE" id="PS50887">
    <property type="entry name" value="GGDEF"/>
    <property type="match status" value="1"/>
</dbReference>
<dbReference type="SMART" id="SM00065">
    <property type="entry name" value="GAF"/>
    <property type="match status" value="1"/>
</dbReference>
<dbReference type="KEGG" id="aprs:BI364_05120"/>
<evidence type="ECO:0008006" key="8">
    <source>
        <dbReference type="Google" id="ProtNLM"/>
    </source>
</evidence>
<dbReference type="Gene3D" id="3.30.70.270">
    <property type="match status" value="1"/>
</dbReference>
<dbReference type="NCBIfam" id="TIGR00229">
    <property type="entry name" value="sensory_box"/>
    <property type="match status" value="1"/>
</dbReference>
<proteinExistence type="predicted"/>
<dbReference type="Pfam" id="PF00990">
    <property type="entry name" value="GGDEF"/>
    <property type="match status" value="1"/>
</dbReference>
<evidence type="ECO:0000259" key="4">
    <source>
        <dbReference type="PROSITE" id="PS50883"/>
    </source>
</evidence>
<dbReference type="InterPro" id="IPR001633">
    <property type="entry name" value="EAL_dom"/>
</dbReference>
<evidence type="ECO:0000259" key="5">
    <source>
        <dbReference type="PROSITE" id="PS50887"/>
    </source>
</evidence>
<feature type="domain" description="PAS" evidence="2">
    <location>
        <begin position="193"/>
        <end position="240"/>
    </location>
</feature>
<feature type="domain" description="GGDEF" evidence="5">
    <location>
        <begin position="351"/>
        <end position="484"/>
    </location>
</feature>
<accession>A0A1D8ITA5</accession>
<reference evidence="7" key="1">
    <citation type="submission" date="2016-09" db="EMBL/GenBank/DDBJ databases">
        <title>Acidihalobacter prosperus F5.</title>
        <authorList>
            <person name="Khaleque H.N."/>
            <person name="Ramsay J.P."/>
            <person name="Kaksonen A.H."/>
            <person name="Boxall N.J."/>
            <person name="Watkin E.L.J."/>
        </authorList>
    </citation>
    <scope>NUCLEOTIDE SEQUENCE [LARGE SCALE GENOMIC DNA]</scope>
    <source>
        <strain evidence="7">F5</strain>
    </source>
</reference>
<dbReference type="EMBL" id="CP017415">
    <property type="protein sequence ID" value="AOU99564.1"/>
    <property type="molecule type" value="Genomic_DNA"/>
</dbReference>
<name>A0A1D8ITA5_9GAMM</name>
<dbReference type="Gene3D" id="3.20.20.450">
    <property type="entry name" value="EAL domain"/>
    <property type="match status" value="1"/>
</dbReference>
<dbReference type="InterPro" id="IPR001610">
    <property type="entry name" value="PAC"/>
</dbReference>
<dbReference type="CDD" id="cd00130">
    <property type="entry name" value="PAS"/>
    <property type="match status" value="1"/>
</dbReference>
<dbReference type="PANTHER" id="PTHR44757:SF2">
    <property type="entry name" value="BIOFILM ARCHITECTURE MAINTENANCE PROTEIN MBAA"/>
    <property type="match status" value="1"/>
</dbReference>
<dbReference type="Pfam" id="PF13185">
    <property type="entry name" value="GAF_2"/>
    <property type="match status" value="1"/>
</dbReference>
<feature type="domain" description="PAC" evidence="3">
    <location>
        <begin position="1"/>
        <end position="30"/>
    </location>
</feature>
<dbReference type="NCBIfam" id="TIGR00254">
    <property type="entry name" value="GGDEF"/>
    <property type="match status" value="1"/>
</dbReference>
<dbReference type="PROSITE" id="PS50883">
    <property type="entry name" value="EAL"/>
    <property type="match status" value="1"/>
</dbReference>
<dbReference type="InterPro" id="IPR035965">
    <property type="entry name" value="PAS-like_dom_sf"/>
</dbReference>
<dbReference type="SUPFAM" id="SSF55785">
    <property type="entry name" value="PYP-like sensor domain (PAS domain)"/>
    <property type="match status" value="1"/>
</dbReference>
<dbReference type="GO" id="GO:0003824">
    <property type="term" value="F:catalytic activity"/>
    <property type="evidence" value="ECO:0007669"/>
    <property type="project" value="UniProtKB-ARBA"/>
</dbReference>
<dbReference type="PROSITE" id="PS50112">
    <property type="entry name" value="PAS"/>
    <property type="match status" value="1"/>
</dbReference>
<dbReference type="CDD" id="cd01948">
    <property type="entry name" value="EAL"/>
    <property type="match status" value="1"/>
</dbReference>
<feature type="domain" description="EAL" evidence="4">
    <location>
        <begin position="493"/>
        <end position="745"/>
    </location>
</feature>
<dbReference type="InterPro" id="IPR043128">
    <property type="entry name" value="Rev_trsase/Diguanyl_cyclase"/>
</dbReference>
<gene>
    <name evidence="6" type="ORF">BI364_05120</name>
</gene>
<dbReference type="InterPro" id="IPR029016">
    <property type="entry name" value="GAF-like_dom_sf"/>
</dbReference>
<dbReference type="InterPro" id="IPR000160">
    <property type="entry name" value="GGDEF_dom"/>
</dbReference>